<dbReference type="PANTHER" id="PTHR12080:SF93">
    <property type="entry name" value="V-SET AND TRANSMEMBRANE DOMAIN-CONTAINING PROTEIN 5"/>
    <property type="match status" value="1"/>
</dbReference>
<dbReference type="SUPFAM" id="SSF48726">
    <property type="entry name" value="Immunoglobulin"/>
    <property type="match status" value="1"/>
</dbReference>
<dbReference type="GO" id="GO:0030425">
    <property type="term" value="C:dendrite"/>
    <property type="evidence" value="ECO:0007669"/>
    <property type="project" value="TreeGrafter"/>
</dbReference>
<keyword evidence="3 6" id="KW-0472">Membrane</keyword>
<evidence type="ECO:0000259" key="7">
    <source>
        <dbReference type="SMART" id="SM00409"/>
    </source>
</evidence>
<feature type="domain" description="Immunoglobulin" evidence="7">
    <location>
        <begin position="276"/>
        <end position="375"/>
    </location>
</feature>
<evidence type="ECO:0000256" key="6">
    <source>
        <dbReference type="SAM" id="Phobius"/>
    </source>
</evidence>
<dbReference type="PANTHER" id="PTHR12080">
    <property type="entry name" value="SIGNALING LYMPHOCYTIC ACTIVATION MOLECULE"/>
    <property type="match status" value="1"/>
</dbReference>
<reference evidence="8" key="1">
    <citation type="submission" date="2025-08" db="UniProtKB">
        <authorList>
            <consortium name="Ensembl"/>
        </authorList>
    </citation>
    <scope>IDENTIFICATION</scope>
</reference>
<sequence length="436" mass="45605">MAGWERGAPGGRCGGSWSSPGAAAGAGGGGGREARERPLGQAAPGLGPRRPAQPLQCNPWGIGFPLMGPLQGPRGRSAVVGTVTLCLAAGWALQSKCRAPSLPPPLPHPLFPAAPRRDAPAQPRLGPGSAPAQPGIRGRCRAPADPRPQQGAAGEGRGRDVPRLSQASLLSLTRSGEARPRLCRSEGAGEPSGSSAAAGAAPHGPASPRSGRGGPSSRRAPAAFPATEGTRRGGGNNPVSQPEGCLTGKRGGEEGRWALTQHPTAAPGGVSLVVPQPNINATVAQNILLSVEYSCRGVATIEWKHVSSWGTTSIVEWRSGNSVNISTVYKDRVTTFENGSIQLRNVGMRDAGYYFVTVMEEHGTNAYGTIIVNVYEIIYEDLHFVAVLFTFLAAVSAILICFMWLCNKSLHLFQKKTTHKLTASTTEEIELETIEC</sequence>
<evidence type="ECO:0000256" key="4">
    <source>
        <dbReference type="ARBA" id="ARBA00023180"/>
    </source>
</evidence>
<dbReference type="Gene3D" id="2.60.40.10">
    <property type="entry name" value="Immunoglobulins"/>
    <property type="match status" value="1"/>
</dbReference>
<dbReference type="GO" id="GO:1904891">
    <property type="term" value="P:positive regulation of excitatory synapse assembly"/>
    <property type="evidence" value="ECO:0007669"/>
    <property type="project" value="TreeGrafter"/>
</dbReference>
<accession>A0A8C5NTW1</accession>
<feature type="region of interest" description="Disordered" evidence="5">
    <location>
        <begin position="1"/>
        <end position="56"/>
    </location>
</feature>
<dbReference type="InterPro" id="IPR003599">
    <property type="entry name" value="Ig_sub"/>
</dbReference>
<keyword evidence="6" id="KW-0812">Transmembrane</keyword>
<comment type="subcellular location">
    <subcellularLocation>
        <location evidence="1">Membrane</location>
    </subcellularLocation>
</comment>
<dbReference type="OMA" id="RADDHTR"/>
<dbReference type="GO" id="GO:0005886">
    <property type="term" value="C:plasma membrane"/>
    <property type="evidence" value="ECO:0007669"/>
    <property type="project" value="TreeGrafter"/>
</dbReference>
<organism evidence="8 9">
    <name type="scientific">Junco hyemalis</name>
    <name type="common">Dark-eyed junco</name>
    <dbReference type="NCBI Taxonomy" id="40217"/>
    <lineage>
        <taxon>Eukaryota</taxon>
        <taxon>Metazoa</taxon>
        <taxon>Chordata</taxon>
        <taxon>Craniata</taxon>
        <taxon>Vertebrata</taxon>
        <taxon>Euteleostomi</taxon>
        <taxon>Archelosauria</taxon>
        <taxon>Archosauria</taxon>
        <taxon>Dinosauria</taxon>
        <taxon>Saurischia</taxon>
        <taxon>Theropoda</taxon>
        <taxon>Coelurosauria</taxon>
        <taxon>Aves</taxon>
        <taxon>Neognathae</taxon>
        <taxon>Neoaves</taxon>
        <taxon>Telluraves</taxon>
        <taxon>Australaves</taxon>
        <taxon>Passeriformes</taxon>
        <taxon>Passerellidae</taxon>
        <taxon>Junco</taxon>
    </lineage>
</organism>
<evidence type="ECO:0000256" key="2">
    <source>
        <dbReference type="ARBA" id="ARBA00022729"/>
    </source>
</evidence>
<feature type="transmembrane region" description="Helical" evidence="6">
    <location>
        <begin position="382"/>
        <end position="406"/>
    </location>
</feature>
<evidence type="ECO:0000256" key="3">
    <source>
        <dbReference type="ARBA" id="ARBA00023136"/>
    </source>
</evidence>
<evidence type="ECO:0000313" key="8">
    <source>
        <dbReference type="Ensembl" id="ENSJHYP00000023827.1"/>
    </source>
</evidence>
<evidence type="ECO:0000256" key="1">
    <source>
        <dbReference type="ARBA" id="ARBA00004370"/>
    </source>
</evidence>
<keyword evidence="9" id="KW-1185">Reference proteome</keyword>
<name>A0A8C5NTW1_JUNHY</name>
<keyword evidence="6" id="KW-1133">Transmembrane helix</keyword>
<proteinExistence type="predicted"/>
<feature type="region of interest" description="Disordered" evidence="5">
    <location>
        <begin position="108"/>
        <end position="253"/>
    </location>
</feature>
<dbReference type="AlphaFoldDB" id="A0A8C5NTW1"/>
<dbReference type="SMART" id="SM00409">
    <property type="entry name" value="IG"/>
    <property type="match status" value="1"/>
</dbReference>
<evidence type="ECO:0000256" key="5">
    <source>
        <dbReference type="SAM" id="MobiDB-lite"/>
    </source>
</evidence>
<dbReference type="InterPro" id="IPR036179">
    <property type="entry name" value="Ig-like_dom_sf"/>
</dbReference>
<evidence type="ECO:0000313" key="9">
    <source>
        <dbReference type="Proteomes" id="UP000694408"/>
    </source>
</evidence>
<dbReference type="GO" id="GO:0030424">
    <property type="term" value="C:axon"/>
    <property type="evidence" value="ECO:0007669"/>
    <property type="project" value="TreeGrafter"/>
</dbReference>
<feature type="compositionally biased region" description="Polar residues" evidence="5">
    <location>
        <begin position="165"/>
        <end position="174"/>
    </location>
</feature>
<dbReference type="Proteomes" id="UP000694408">
    <property type="component" value="Unplaced"/>
</dbReference>
<feature type="compositionally biased region" description="Low complexity" evidence="5">
    <location>
        <begin position="185"/>
        <end position="226"/>
    </location>
</feature>
<dbReference type="GO" id="GO:0046847">
    <property type="term" value="P:filopodium assembly"/>
    <property type="evidence" value="ECO:0007669"/>
    <property type="project" value="TreeGrafter"/>
</dbReference>
<dbReference type="InterPro" id="IPR013783">
    <property type="entry name" value="Ig-like_fold"/>
</dbReference>
<keyword evidence="4" id="KW-0325">Glycoprotein</keyword>
<dbReference type="InterPro" id="IPR015631">
    <property type="entry name" value="CD2/SLAM_rcpt"/>
</dbReference>
<protein>
    <submittedName>
        <fullName evidence="8">V-set and transmembrane domain containing 5</fullName>
    </submittedName>
</protein>
<reference evidence="8" key="2">
    <citation type="submission" date="2025-09" db="UniProtKB">
        <authorList>
            <consortium name="Ensembl"/>
        </authorList>
    </citation>
    <scope>IDENTIFICATION</scope>
</reference>
<dbReference type="Ensembl" id="ENSJHYT00000028717.1">
    <property type="protein sequence ID" value="ENSJHYP00000023827.1"/>
    <property type="gene ID" value="ENSJHYG00000017918.1"/>
</dbReference>
<keyword evidence="2" id="KW-0732">Signal</keyword>